<keyword evidence="1" id="KW-0472">Membrane</keyword>
<protein>
    <recommendedName>
        <fullName evidence="2">Regulatory protein YycH-like domain-containing protein</fullName>
    </recommendedName>
</protein>
<reference evidence="4" key="1">
    <citation type="journal article" date="2019" name="Int. J. Syst. Evol. Microbiol.">
        <title>The Global Catalogue of Microorganisms (GCM) 10K type strain sequencing project: providing services to taxonomists for standard genome sequencing and annotation.</title>
        <authorList>
            <consortium name="The Broad Institute Genomics Platform"/>
            <consortium name="The Broad Institute Genome Sequencing Center for Infectious Disease"/>
            <person name="Wu L."/>
            <person name="Ma J."/>
        </authorList>
    </citation>
    <scope>NUCLEOTIDE SEQUENCE [LARGE SCALE GENOMIC DNA]</scope>
    <source>
        <strain evidence="4">JCM 15395</strain>
    </source>
</reference>
<feature type="transmembrane region" description="Helical" evidence="1">
    <location>
        <begin position="6"/>
        <end position="26"/>
    </location>
</feature>
<dbReference type="RefSeq" id="WP_343814062.1">
    <property type="nucleotide sequence ID" value="NZ_BAAADS010000018.1"/>
</dbReference>
<gene>
    <name evidence="3" type="ORF">GCM10009001_26820</name>
</gene>
<evidence type="ECO:0000259" key="2">
    <source>
        <dbReference type="Pfam" id="PF09648"/>
    </source>
</evidence>
<dbReference type="Proteomes" id="UP001500866">
    <property type="component" value="Unassembled WGS sequence"/>
</dbReference>
<accession>A0ABP3RCX2</accession>
<dbReference type="EMBL" id="BAAADS010000018">
    <property type="protein sequence ID" value="GAA0608104.1"/>
    <property type="molecule type" value="Genomic_DNA"/>
</dbReference>
<comment type="caution">
    <text evidence="3">The sequence shown here is derived from an EMBL/GenBank/DDBJ whole genome shotgun (WGS) entry which is preliminary data.</text>
</comment>
<evidence type="ECO:0000256" key="1">
    <source>
        <dbReference type="SAM" id="Phobius"/>
    </source>
</evidence>
<evidence type="ECO:0000313" key="4">
    <source>
        <dbReference type="Proteomes" id="UP001500866"/>
    </source>
</evidence>
<evidence type="ECO:0000313" key="3">
    <source>
        <dbReference type="EMBL" id="GAA0608104.1"/>
    </source>
</evidence>
<feature type="domain" description="Regulatory protein YycH-like" evidence="2">
    <location>
        <begin position="38"/>
        <end position="254"/>
    </location>
</feature>
<dbReference type="Gene3D" id="2.40.128.690">
    <property type="entry name" value="YycH protein, domain 3-like"/>
    <property type="match status" value="1"/>
</dbReference>
<name>A0ABP3RCX2_9BACI</name>
<keyword evidence="4" id="KW-1185">Reference proteome</keyword>
<dbReference type="InterPro" id="IPR018604">
    <property type="entry name" value="YycI-like"/>
</dbReference>
<sequence>MQWKQIKVLFILCFLVLDIYLLVMFFQKQKDADLGIAETLSSAVEDLEDEDISIKAELPQQQLEESFISVKQKNFTKKDEKKLEDKTNLEAAMIKNNLMIGRFEEPVSFQENASDEVIAEQVKSFILSPDSYTFWDWNKEMNVLVFFQQKDGRPIYFNESGIVLVFLNDENEMMFFTQTMLGETQSPGDTNSLIKPKQAINILFVNNKLVSGDVVTDVSIGFYTRYPLDSGVQVFAPTWGITVNEEEDFYVTAIENRVFTSDEVNFLKTAARSVFNKVRTTGEETKLKEFVMDRINKKLSELNRSETE</sequence>
<keyword evidence="1" id="KW-0812">Transmembrane</keyword>
<organism evidence="3 4">
    <name type="scientific">Virgibacillus siamensis</name>
    <dbReference type="NCBI Taxonomy" id="480071"/>
    <lineage>
        <taxon>Bacteria</taxon>
        <taxon>Bacillati</taxon>
        <taxon>Bacillota</taxon>
        <taxon>Bacilli</taxon>
        <taxon>Bacillales</taxon>
        <taxon>Bacillaceae</taxon>
        <taxon>Virgibacillus</taxon>
    </lineage>
</organism>
<keyword evidence="1" id="KW-1133">Transmembrane helix</keyword>
<proteinExistence type="predicted"/>
<dbReference type="Pfam" id="PF09648">
    <property type="entry name" value="YycI"/>
    <property type="match status" value="1"/>
</dbReference>